<dbReference type="Pfam" id="PF07690">
    <property type="entry name" value="MFS_1"/>
    <property type="match status" value="1"/>
</dbReference>
<feature type="region of interest" description="Disordered" evidence="6">
    <location>
        <begin position="1"/>
        <end position="37"/>
    </location>
</feature>
<name>A0A8H9FTK5_9MICO</name>
<feature type="transmembrane region" description="Helical" evidence="7">
    <location>
        <begin position="155"/>
        <end position="173"/>
    </location>
</feature>
<comment type="similarity">
    <text evidence="2">Belongs to the major facilitator superfamily. Nitrate/nitrite porter (TC 2.A.1.8) family.</text>
</comment>
<feature type="transmembrane region" description="Helical" evidence="7">
    <location>
        <begin position="355"/>
        <end position="376"/>
    </location>
</feature>
<dbReference type="GO" id="GO:0016020">
    <property type="term" value="C:membrane"/>
    <property type="evidence" value="ECO:0007669"/>
    <property type="project" value="UniProtKB-SubCell"/>
</dbReference>
<feature type="transmembrane region" description="Helical" evidence="7">
    <location>
        <begin position="298"/>
        <end position="317"/>
    </location>
</feature>
<evidence type="ECO:0000256" key="4">
    <source>
        <dbReference type="ARBA" id="ARBA00022989"/>
    </source>
</evidence>
<gene>
    <name evidence="8" type="primary">narU</name>
    <name evidence="8" type="ORF">GCM10011314_07960</name>
</gene>
<feature type="compositionally biased region" description="Low complexity" evidence="6">
    <location>
        <begin position="23"/>
        <end position="34"/>
    </location>
</feature>
<feature type="transmembrane region" description="Helical" evidence="7">
    <location>
        <begin position="129"/>
        <end position="149"/>
    </location>
</feature>
<proteinExistence type="inferred from homology"/>
<feature type="transmembrane region" description="Helical" evidence="7">
    <location>
        <begin position="99"/>
        <end position="117"/>
    </location>
</feature>
<evidence type="ECO:0000256" key="1">
    <source>
        <dbReference type="ARBA" id="ARBA00004141"/>
    </source>
</evidence>
<evidence type="ECO:0000313" key="9">
    <source>
        <dbReference type="Proteomes" id="UP000628079"/>
    </source>
</evidence>
<dbReference type="RefSeq" id="WP_035947234.1">
    <property type="nucleotide sequence ID" value="NZ_BMEA01000001.1"/>
</dbReference>
<keyword evidence="3 7" id="KW-0812">Transmembrane</keyword>
<comment type="subcellular location">
    <subcellularLocation>
        <location evidence="1">Membrane</location>
        <topology evidence="1">Multi-pass membrane protein</topology>
    </subcellularLocation>
</comment>
<feature type="transmembrane region" description="Helical" evidence="7">
    <location>
        <begin position="397"/>
        <end position="417"/>
    </location>
</feature>
<dbReference type="SUPFAM" id="SSF103473">
    <property type="entry name" value="MFS general substrate transporter"/>
    <property type="match status" value="1"/>
</dbReference>
<evidence type="ECO:0000256" key="6">
    <source>
        <dbReference type="SAM" id="MobiDB-lite"/>
    </source>
</evidence>
<dbReference type="InterPro" id="IPR011701">
    <property type="entry name" value="MFS"/>
</dbReference>
<feature type="transmembrane region" description="Helical" evidence="7">
    <location>
        <begin position="225"/>
        <end position="244"/>
    </location>
</feature>
<dbReference type="PANTHER" id="PTHR23515">
    <property type="entry name" value="HIGH-AFFINITY NITRATE TRANSPORTER 2.3"/>
    <property type="match status" value="1"/>
</dbReference>
<protein>
    <submittedName>
        <fullName evidence="8">MFS transporter</fullName>
    </submittedName>
</protein>
<feature type="transmembrane region" description="Helical" evidence="7">
    <location>
        <begin position="329"/>
        <end position="349"/>
    </location>
</feature>
<comment type="caution">
    <text evidence="8">The sequence shown here is derived from an EMBL/GenBank/DDBJ whole genome shotgun (WGS) entry which is preliminary data.</text>
</comment>
<feature type="transmembrane region" description="Helical" evidence="7">
    <location>
        <begin position="194"/>
        <end position="219"/>
    </location>
</feature>
<evidence type="ECO:0000313" key="8">
    <source>
        <dbReference type="EMBL" id="GGB71002.1"/>
    </source>
</evidence>
<feature type="transmembrane region" description="Helical" evidence="7">
    <location>
        <begin position="265"/>
        <end position="286"/>
    </location>
</feature>
<dbReference type="Proteomes" id="UP000628079">
    <property type="component" value="Unassembled WGS sequence"/>
</dbReference>
<dbReference type="Gene3D" id="1.20.1250.20">
    <property type="entry name" value="MFS general substrate transporter like domains"/>
    <property type="match status" value="1"/>
</dbReference>
<feature type="transmembrane region" description="Helical" evidence="7">
    <location>
        <begin position="63"/>
        <end position="87"/>
    </location>
</feature>
<evidence type="ECO:0000256" key="3">
    <source>
        <dbReference type="ARBA" id="ARBA00022692"/>
    </source>
</evidence>
<dbReference type="InterPro" id="IPR044772">
    <property type="entry name" value="NO3_transporter"/>
</dbReference>
<evidence type="ECO:0000256" key="5">
    <source>
        <dbReference type="ARBA" id="ARBA00023136"/>
    </source>
</evidence>
<dbReference type="AlphaFoldDB" id="A0A8H9FTK5"/>
<keyword evidence="4 7" id="KW-1133">Transmembrane helix</keyword>
<evidence type="ECO:0000256" key="7">
    <source>
        <dbReference type="SAM" id="Phobius"/>
    </source>
</evidence>
<dbReference type="EMBL" id="BMEA01000001">
    <property type="protein sequence ID" value="GGB71002.1"/>
    <property type="molecule type" value="Genomic_DNA"/>
</dbReference>
<organism evidence="8 9">
    <name type="scientific">Knoellia flava</name>
    <dbReference type="NCBI Taxonomy" id="913969"/>
    <lineage>
        <taxon>Bacteria</taxon>
        <taxon>Bacillati</taxon>
        <taxon>Actinomycetota</taxon>
        <taxon>Actinomycetes</taxon>
        <taxon>Micrococcales</taxon>
        <taxon>Intrasporangiaceae</taxon>
        <taxon>Knoellia</taxon>
    </lineage>
</organism>
<sequence>METTTPVAGPTTEAGPVAPSSPPATTSTTAPPTARRGRWIEHWDPEDTGFWQATGRSVARRNLALSVFAEFLGFCVWALWSVVVPLLPAAGFDLTLDQQFWLIAVPSLVGATLRIPYTFAVPAFGGRNWTVLSSLLLLLPASALGLVVTRPETPFGVLLLCAALAGFGGGNFASSMTNISFFYPEAEKGKALGLNAAGGNLGTGIVQMLVPAIIAIGAGVHLERAGLVFVPLVLLSAFAAWRWMDNLAGVKADYRSFALATRNPQTWVISFLYIGTFGSFIGYAGAFPTLLRTQFPTAPLGLAFLGALIGALTRPLGGVIADRLGGARVTVASFVVLTAGALAAVEGLRSGSFPLFFGAFLVLFTGAGIGNGATYRMIPAVFRAGVDAASLPTARKAAAGCIGIAGAVGAYGGFLIPRGFAMAKDAYGSLVPALLVFVVAYVVMALTTYAVYQRRGSALASETI</sequence>
<accession>A0A8H9FTK5</accession>
<feature type="transmembrane region" description="Helical" evidence="7">
    <location>
        <begin position="429"/>
        <end position="452"/>
    </location>
</feature>
<dbReference type="CDD" id="cd17341">
    <property type="entry name" value="MFS_NRT2_like"/>
    <property type="match status" value="1"/>
</dbReference>
<dbReference type="InterPro" id="IPR036259">
    <property type="entry name" value="MFS_trans_sf"/>
</dbReference>
<reference evidence="8" key="1">
    <citation type="journal article" date="2014" name="Int. J. Syst. Evol. Microbiol.">
        <title>Complete genome sequence of Corynebacterium casei LMG S-19264T (=DSM 44701T), isolated from a smear-ripened cheese.</title>
        <authorList>
            <consortium name="US DOE Joint Genome Institute (JGI-PGF)"/>
            <person name="Walter F."/>
            <person name="Albersmeier A."/>
            <person name="Kalinowski J."/>
            <person name="Ruckert C."/>
        </authorList>
    </citation>
    <scope>NUCLEOTIDE SEQUENCE</scope>
    <source>
        <strain evidence="8">CGMCC 1.10749</strain>
    </source>
</reference>
<keyword evidence="5 7" id="KW-0472">Membrane</keyword>
<dbReference type="GO" id="GO:0015112">
    <property type="term" value="F:nitrate transmembrane transporter activity"/>
    <property type="evidence" value="ECO:0007669"/>
    <property type="project" value="InterPro"/>
</dbReference>
<reference evidence="8" key="2">
    <citation type="submission" date="2020-09" db="EMBL/GenBank/DDBJ databases">
        <authorList>
            <person name="Sun Q."/>
            <person name="Zhou Y."/>
        </authorList>
    </citation>
    <scope>NUCLEOTIDE SEQUENCE</scope>
    <source>
        <strain evidence="8">CGMCC 1.10749</strain>
    </source>
</reference>
<evidence type="ECO:0000256" key="2">
    <source>
        <dbReference type="ARBA" id="ARBA00008432"/>
    </source>
</evidence>